<sequence>MGRKNGQGLSLSLSAAVAIAAWSFSLAHAQTPSAHPILAHRGVHQTYSRENLGRDDCTATRINPPTHTLIENTLPSLAATVALGADMIEIDVHPTTDGDFAVFHDWTLECRTNGHGVTRYHDMAYLRSLDAGYGYSADEGATFPLRGKGVGLIPNLDEVLTAVPKTRLLINIKSRDPEEGRKLAAYLAARQIGPDRVMVYGHEVPVEAFVKAAGPGFIAFSKKQVADCLKGYVSLGWSGTIPQACHNTLVLVPISHTHLMWGWDRDFAARMATIGSLVLVTGPIPKGANSQLAGLNDPELLKDLPAGVGVWTDAVEQIAPALARRQKK</sequence>
<proteinExistence type="predicted"/>
<dbReference type="OrthoDB" id="9795622at2"/>
<dbReference type="SUPFAM" id="SSF51695">
    <property type="entry name" value="PLC-like phosphodiesterases"/>
    <property type="match status" value="1"/>
</dbReference>
<dbReference type="GO" id="GO:0006629">
    <property type="term" value="P:lipid metabolic process"/>
    <property type="evidence" value="ECO:0007669"/>
    <property type="project" value="InterPro"/>
</dbReference>
<feature type="domain" description="GP-PDE" evidence="2">
    <location>
        <begin position="51"/>
        <end position="327"/>
    </location>
</feature>
<dbReference type="Pfam" id="PF03009">
    <property type="entry name" value="GDPD"/>
    <property type="match status" value="1"/>
</dbReference>
<comment type="caution">
    <text evidence="3">The sequence shown here is derived from an EMBL/GenBank/DDBJ whole genome shotgun (WGS) entry which is preliminary data.</text>
</comment>
<evidence type="ECO:0000256" key="1">
    <source>
        <dbReference type="SAM" id="SignalP"/>
    </source>
</evidence>
<keyword evidence="4" id="KW-1185">Reference proteome</keyword>
<reference evidence="3 4" key="1">
    <citation type="journal article" date="2018" name="Genome Announc.">
        <title>Draft Genome Sequence of "Candidatus Phycosocius bacilliformis," an Alphaproteobacterial Ectosymbiont of the Hydrocarbon-Producing Green Alga Botryococcus braunii.</title>
        <authorList>
            <person name="Tanabe Y."/>
            <person name="Yamaguchi H."/>
            <person name="Watanabe M.M."/>
        </authorList>
    </citation>
    <scope>NUCLEOTIDE SEQUENCE [LARGE SCALE GENOMIC DNA]</scope>
    <source>
        <strain evidence="3 4">BOTRYCO-2</strain>
    </source>
</reference>
<dbReference type="EMBL" id="BFBR01000007">
    <property type="protein sequence ID" value="GBF58745.1"/>
    <property type="molecule type" value="Genomic_DNA"/>
</dbReference>
<dbReference type="PANTHER" id="PTHR43805:SF1">
    <property type="entry name" value="GP-PDE DOMAIN-CONTAINING PROTEIN"/>
    <property type="match status" value="1"/>
</dbReference>
<accession>A0A2P2ECG1</accession>
<organism evidence="3 4">
    <name type="scientific">Candidatus Phycosocius bacilliformis</name>
    <dbReference type="NCBI Taxonomy" id="1445552"/>
    <lineage>
        <taxon>Bacteria</taxon>
        <taxon>Pseudomonadati</taxon>
        <taxon>Pseudomonadota</taxon>
        <taxon>Alphaproteobacteria</taxon>
        <taxon>Caulobacterales</taxon>
        <taxon>Caulobacterales incertae sedis</taxon>
        <taxon>Candidatus Phycosocius</taxon>
    </lineage>
</organism>
<dbReference type="InterPro" id="IPR017946">
    <property type="entry name" value="PLC-like_Pdiesterase_TIM-brl"/>
</dbReference>
<keyword evidence="3" id="KW-0378">Hydrolase</keyword>
<gene>
    <name evidence="3" type="primary">glpQ_3</name>
    <name evidence="3" type="ORF">PbB2_02433</name>
</gene>
<dbReference type="InterPro" id="IPR030395">
    <property type="entry name" value="GP_PDE_dom"/>
</dbReference>
<dbReference type="PROSITE" id="PS51704">
    <property type="entry name" value="GP_PDE"/>
    <property type="match status" value="1"/>
</dbReference>
<dbReference type="PANTHER" id="PTHR43805">
    <property type="entry name" value="GLYCEROPHOSPHORYL DIESTER PHOSPHODIESTERASE"/>
    <property type="match status" value="1"/>
</dbReference>
<dbReference type="EC" id="3.1.4.46" evidence="3"/>
<evidence type="ECO:0000313" key="4">
    <source>
        <dbReference type="Proteomes" id="UP000245086"/>
    </source>
</evidence>
<feature type="chain" id="PRO_5015164957" evidence="1">
    <location>
        <begin position="30"/>
        <end position="328"/>
    </location>
</feature>
<protein>
    <submittedName>
        <fullName evidence="3">Glycerophosphodiester phosphodiesterase</fullName>
        <ecNumber evidence="3">3.1.4.46</ecNumber>
    </submittedName>
</protein>
<keyword evidence="1" id="KW-0732">Signal</keyword>
<dbReference type="RefSeq" id="WP_108985594.1">
    <property type="nucleotide sequence ID" value="NZ_BFBR01000007.1"/>
</dbReference>
<evidence type="ECO:0000259" key="2">
    <source>
        <dbReference type="PROSITE" id="PS51704"/>
    </source>
</evidence>
<dbReference type="Gene3D" id="3.20.20.190">
    <property type="entry name" value="Phosphatidylinositol (PI) phosphodiesterase"/>
    <property type="match status" value="1"/>
</dbReference>
<dbReference type="AlphaFoldDB" id="A0A2P2ECG1"/>
<dbReference type="GO" id="GO:0008889">
    <property type="term" value="F:glycerophosphodiester phosphodiesterase activity"/>
    <property type="evidence" value="ECO:0007669"/>
    <property type="project" value="UniProtKB-EC"/>
</dbReference>
<evidence type="ECO:0000313" key="3">
    <source>
        <dbReference type="EMBL" id="GBF58745.1"/>
    </source>
</evidence>
<feature type="signal peptide" evidence="1">
    <location>
        <begin position="1"/>
        <end position="29"/>
    </location>
</feature>
<dbReference type="Proteomes" id="UP000245086">
    <property type="component" value="Unassembled WGS sequence"/>
</dbReference>
<name>A0A2P2ECG1_9PROT</name>